<name>A0AAP2AF39_LELAM</name>
<protein>
    <submittedName>
        <fullName evidence="1">Uncharacterized protein</fullName>
    </submittedName>
</protein>
<sequence>MKSVNYKNDYRQRAARTGHAVISRPAAAIRIAPKRIINIQVKNARPDADHKSSFTALFCASEHNGKIHVAHPQNKMVMGSVARELSGAIALPTIAPVA</sequence>
<dbReference type="EMBL" id="JAENMS010000006">
    <property type="protein sequence ID" value="MBL5935322.1"/>
    <property type="molecule type" value="Genomic_DNA"/>
</dbReference>
<accession>A0AAP2AF39</accession>
<reference evidence="1" key="1">
    <citation type="submission" date="2020-12" db="EMBL/GenBank/DDBJ databases">
        <title>Draft genome sequence of Enterobacter spp., Lelliottia spp. and Serratia spp. isolated from drinking water reservoirs and lakes.</title>
        <authorList>
            <person name="Reitter C."/>
            <person name="Neuhaus K."/>
            <person name="Huegler M."/>
        </authorList>
    </citation>
    <scope>NUCLEOTIDE SEQUENCE</scope>
    <source>
        <strain evidence="1">TZW15</strain>
    </source>
</reference>
<evidence type="ECO:0000313" key="2">
    <source>
        <dbReference type="Proteomes" id="UP000653275"/>
    </source>
</evidence>
<proteinExistence type="predicted"/>
<dbReference type="AlphaFoldDB" id="A0AAP2AF39"/>
<dbReference type="Proteomes" id="UP000653275">
    <property type="component" value="Unassembled WGS sequence"/>
</dbReference>
<organism evidence="1 2">
    <name type="scientific">Lelliottia amnigena</name>
    <name type="common">Enterobacter amnigenus</name>
    <dbReference type="NCBI Taxonomy" id="61646"/>
    <lineage>
        <taxon>Bacteria</taxon>
        <taxon>Pseudomonadati</taxon>
        <taxon>Pseudomonadota</taxon>
        <taxon>Gammaproteobacteria</taxon>
        <taxon>Enterobacterales</taxon>
        <taxon>Enterobacteriaceae</taxon>
        <taxon>Lelliottia</taxon>
    </lineage>
</organism>
<gene>
    <name evidence="1" type="ORF">I7V27_12830</name>
</gene>
<comment type="caution">
    <text evidence="1">The sequence shown here is derived from an EMBL/GenBank/DDBJ whole genome shotgun (WGS) entry which is preliminary data.</text>
</comment>
<evidence type="ECO:0000313" key="1">
    <source>
        <dbReference type="EMBL" id="MBL5935322.1"/>
    </source>
</evidence>